<feature type="binding site" evidence="14">
    <location>
        <position position="112"/>
    </location>
    <ligand>
        <name>L-threonine</name>
        <dbReference type="ChEBI" id="CHEBI:57926"/>
    </ligand>
</feature>
<evidence type="ECO:0000256" key="14">
    <source>
        <dbReference type="PIRSR" id="PIRSR004930-1"/>
    </source>
</evidence>
<evidence type="ECO:0000256" key="6">
    <source>
        <dbReference type="ARBA" id="ARBA00022679"/>
    </source>
</evidence>
<comment type="function">
    <text evidence="13">Required for the formation of a threonylcarbamoyl group on adenosine at position 37 (t(6)A37) in tRNAs that read codons beginning with adenine.</text>
</comment>
<dbReference type="EC" id="2.7.7.87" evidence="3 13"/>
<evidence type="ECO:0000256" key="8">
    <source>
        <dbReference type="ARBA" id="ARBA00022695"/>
    </source>
</evidence>
<name>A0A4S3M5W3_9FLAO</name>
<dbReference type="Gene3D" id="3.40.50.11030">
    <property type="entry name" value="Threonylcarbamoyl-AMP synthase, C-terminal domain"/>
    <property type="match status" value="1"/>
</dbReference>
<evidence type="ECO:0000313" key="17">
    <source>
        <dbReference type="Proteomes" id="UP000305939"/>
    </source>
</evidence>
<evidence type="ECO:0000256" key="1">
    <source>
        <dbReference type="ARBA" id="ARBA00004496"/>
    </source>
</evidence>
<dbReference type="GO" id="GO:0000049">
    <property type="term" value="F:tRNA binding"/>
    <property type="evidence" value="ECO:0007669"/>
    <property type="project" value="TreeGrafter"/>
</dbReference>
<dbReference type="GO" id="GO:0008033">
    <property type="term" value="P:tRNA processing"/>
    <property type="evidence" value="ECO:0007669"/>
    <property type="project" value="UniProtKB-KW"/>
</dbReference>
<feature type="binding site" evidence="14">
    <location>
        <position position="26"/>
    </location>
    <ligand>
        <name>L-threonine</name>
        <dbReference type="ChEBI" id="CHEBI:57926"/>
    </ligand>
</feature>
<evidence type="ECO:0000256" key="3">
    <source>
        <dbReference type="ARBA" id="ARBA00012584"/>
    </source>
</evidence>
<dbReference type="SUPFAM" id="SSF55821">
    <property type="entry name" value="YrdC/RibB"/>
    <property type="match status" value="1"/>
</dbReference>
<dbReference type="PROSITE" id="PS51163">
    <property type="entry name" value="YRDC"/>
    <property type="match status" value="1"/>
</dbReference>
<dbReference type="GO" id="GO:0005737">
    <property type="term" value="C:cytoplasm"/>
    <property type="evidence" value="ECO:0007669"/>
    <property type="project" value="UniProtKB-SubCell"/>
</dbReference>
<dbReference type="GO" id="GO:0006450">
    <property type="term" value="P:regulation of translational fidelity"/>
    <property type="evidence" value="ECO:0007669"/>
    <property type="project" value="TreeGrafter"/>
</dbReference>
<dbReference type="PIRSF" id="PIRSF004930">
    <property type="entry name" value="Tln_factor_SUA5"/>
    <property type="match status" value="1"/>
</dbReference>
<feature type="domain" description="YrdC-like" evidence="15">
    <location>
        <begin position="4"/>
        <end position="190"/>
    </location>
</feature>
<feature type="binding site" evidence="14">
    <location>
        <position position="58"/>
    </location>
    <ligand>
        <name>L-threonine</name>
        <dbReference type="ChEBI" id="CHEBI:57926"/>
    </ligand>
</feature>
<dbReference type="GO" id="GO:0003725">
    <property type="term" value="F:double-stranded RNA binding"/>
    <property type="evidence" value="ECO:0007669"/>
    <property type="project" value="UniProtKB-UniRule"/>
</dbReference>
<dbReference type="PANTHER" id="PTHR17490:SF16">
    <property type="entry name" value="THREONYLCARBAMOYL-AMP SYNTHASE"/>
    <property type="match status" value="1"/>
</dbReference>
<dbReference type="InterPro" id="IPR010923">
    <property type="entry name" value="T(6)A37_SUA5"/>
</dbReference>
<keyword evidence="9 13" id="KW-0547">Nucleotide-binding</keyword>
<dbReference type="GO" id="GO:0005524">
    <property type="term" value="F:ATP binding"/>
    <property type="evidence" value="ECO:0007669"/>
    <property type="project" value="UniProtKB-UniRule"/>
</dbReference>
<evidence type="ECO:0000256" key="10">
    <source>
        <dbReference type="ARBA" id="ARBA00022840"/>
    </source>
</evidence>
<feature type="binding site" evidence="14">
    <location>
        <position position="134"/>
    </location>
    <ligand>
        <name>ATP</name>
        <dbReference type="ChEBI" id="CHEBI:30616"/>
    </ligand>
</feature>
<dbReference type="GO" id="GO:0061710">
    <property type="term" value="F:L-threonylcarbamoyladenylate synthase"/>
    <property type="evidence" value="ECO:0007669"/>
    <property type="project" value="UniProtKB-EC"/>
</dbReference>
<feature type="binding site" evidence="14">
    <location>
        <position position="223"/>
    </location>
    <ligand>
        <name>ATP</name>
        <dbReference type="ChEBI" id="CHEBI:30616"/>
    </ligand>
</feature>
<feature type="binding site" evidence="14">
    <location>
        <position position="108"/>
    </location>
    <ligand>
        <name>ATP</name>
        <dbReference type="ChEBI" id="CHEBI:30616"/>
    </ligand>
</feature>
<keyword evidence="8 13" id="KW-0548">Nucleotidyltransferase</keyword>
<feature type="binding site" evidence="14">
    <location>
        <position position="186"/>
    </location>
    <ligand>
        <name>ATP</name>
        <dbReference type="ChEBI" id="CHEBI:30616"/>
    </ligand>
</feature>
<keyword evidence="6 13" id="KW-0808">Transferase</keyword>
<comment type="subcellular location">
    <subcellularLocation>
        <location evidence="1 13">Cytoplasm</location>
    </subcellularLocation>
</comment>
<feature type="binding site" evidence="14">
    <location>
        <position position="142"/>
    </location>
    <ligand>
        <name>L-threonine</name>
        <dbReference type="ChEBI" id="CHEBI:57926"/>
    </ligand>
</feature>
<evidence type="ECO:0000256" key="7">
    <source>
        <dbReference type="ARBA" id="ARBA00022694"/>
    </source>
</evidence>
<keyword evidence="7 13" id="KW-0819">tRNA processing</keyword>
<evidence type="ECO:0000313" key="16">
    <source>
        <dbReference type="EMBL" id="THD69607.1"/>
    </source>
</evidence>
<dbReference type="InterPro" id="IPR050156">
    <property type="entry name" value="TC-AMP_synthase_SUA5"/>
</dbReference>
<accession>A0A4S3M5W3</accession>
<organism evidence="16 17">
    <name type="scientific">Robertkochia marina</name>
    <dbReference type="NCBI Taxonomy" id="1227945"/>
    <lineage>
        <taxon>Bacteria</taxon>
        <taxon>Pseudomonadati</taxon>
        <taxon>Bacteroidota</taxon>
        <taxon>Flavobacteriia</taxon>
        <taxon>Flavobacteriales</taxon>
        <taxon>Flavobacteriaceae</taxon>
        <taxon>Robertkochia</taxon>
    </lineage>
</organism>
<dbReference type="RefSeq" id="WP_136335097.1">
    <property type="nucleotide sequence ID" value="NZ_QXMP01000026.1"/>
</dbReference>
<keyword evidence="10 13" id="KW-0067">ATP-binding</keyword>
<dbReference type="EMBL" id="SSMC01000001">
    <property type="protein sequence ID" value="THD69607.1"/>
    <property type="molecule type" value="Genomic_DNA"/>
</dbReference>
<protein>
    <recommendedName>
        <fullName evidence="4 13">Threonylcarbamoyl-AMP synthase</fullName>
        <shortName evidence="13">TC-AMP synthase</shortName>
        <ecNumber evidence="3 13">2.7.7.87</ecNumber>
    </recommendedName>
    <alternativeName>
        <fullName evidence="11 13">L-threonylcarbamoyladenylate synthase</fullName>
    </alternativeName>
</protein>
<comment type="similarity">
    <text evidence="2 13">Belongs to the SUA5 family.</text>
</comment>
<evidence type="ECO:0000256" key="5">
    <source>
        <dbReference type="ARBA" id="ARBA00022490"/>
    </source>
</evidence>
<evidence type="ECO:0000256" key="13">
    <source>
        <dbReference type="PIRNR" id="PIRNR004930"/>
    </source>
</evidence>
<evidence type="ECO:0000256" key="4">
    <source>
        <dbReference type="ARBA" id="ARBA00015492"/>
    </source>
</evidence>
<evidence type="ECO:0000256" key="11">
    <source>
        <dbReference type="ARBA" id="ARBA00029774"/>
    </source>
</evidence>
<feature type="binding site" evidence="14">
    <location>
        <position position="53"/>
    </location>
    <ligand>
        <name>ATP</name>
        <dbReference type="ChEBI" id="CHEBI:30616"/>
    </ligand>
</feature>
<evidence type="ECO:0000256" key="2">
    <source>
        <dbReference type="ARBA" id="ARBA00007663"/>
    </source>
</evidence>
<dbReference type="InterPro" id="IPR038385">
    <property type="entry name" value="Sua5/YwlC_C"/>
</dbReference>
<evidence type="ECO:0000256" key="9">
    <source>
        <dbReference type="ARBA" id="ARBA00022741"/>
    </source>
</evidence>
<dbReference type="Pfam" id="PF01300">
    <property type="entry name" value="Sua5_yciO_yrdC"/>
    <property type="match status" value="1"/>
</dbReference>
<dbReference type="InterPro" id="IPR006070">
    <property type="entry name" value="Sua5-like_dom"/>
</dbReference>
<dbReference type="Gene3D" id="3.90.870.10">
    <property type="entry name" value="DHBP synthase"/>
    <property type="match status" value="1"/>
</dbReference>
<comment type="caution">
    <text evidence="16">The sequence shown here is derived from an EMBL/GenBank/DDBJ whole genome shotgun (WGS) entry which is preliminary data.</text>
</comment>
<evidence type="ECO:0000256" key="12">
    <source>
        <dbReference type="ARBA" id="ARBA00048366"/>
    </source>
</evidence>
<gene>
    <name evidence="16" type="ORF">E7Z59_04575</name>
</gene>
<dbReference type="InterPro" id="IPR017945">
    <property type="entry name" value="DHBP_synth_RibB-like_a/b_dom"/>
</dbReference>
<feature type="binding site" evidence="14">
    <location>
        <position position="49"/>
    </location>
    <ligand>
        <name>ATP</name>
        <dbReference type="ChEBI" id="CHEBI:30616"/>
    </ligand>
</feature>
<dbReference type="FunFam" id="3.90.870.10:FF:000009">
    <property type="entry name" value="Threonylcarbamoyl-AMP synthase, putative"/>
    <property type="match status" value="1"/>
</dbReference>
<dbReference type="OrthoDB" id="9814580at2"/>
<keyword evidence="17" id="KW-1185">Reference proteome</keyword>
<feature type="binding site" evidence="14">
    <location>
        <position position="172"/>
    </location>
    <ligand>
        <name>L-threonine</name>
        <dbReference type="ChEBI" id="CHEBI:57926"/>
    </ligand>
</feature>
<dbReference type="NCBIfam" id="TIGR00057">
    <property type="entry name" value="L-threonylcarbamoyladenylate synthase"/>
    <property type="match status" value="1"/>
</dbReference>
<sequence>MAKDSALEQAVRLLQNDELVAIPTETVYGLAANAFSDTAVEKIYQTKNRPANNPLIVHIANRVQLTDLAVNIPEQALKLAEHFWPGPLTLVLEKAPHISKKITAGKNTVAVRMPNHELTLSLLRKLDFPLVAPSANRSNHISPTRPEHVKESLGNKAPFILDGGSCTKGIESTIVGFDNGQPVIYRLGTVSKEDIENVLGRSVRIMTKESKEVVTPGMFKKHYSPKTPFIATHDLHSEIEKHPGKKLGIISFTTSVLPTDEHIWKVLSPGRDPMEAASRLYALMHELDGANLDLIIAEYLPEQGVGASVNDRMRRASSK</sequence>
<feature type="binding site" evidence="14">
    <location>
        <position position="132"/>
    </location>
    <ligand>
        <name>L-threonine</name>
        <dbReference type="ChEBI" id="CHEBI:57926"/>
    </ligand>
</feature>
<dbReference type="PANTHER" id="PTHR17490">
    <property type="entry name" value="SUA5"/>
    <property type="match status" value="1"/>
</dbReference>
<dbReference type="AlphaFoldDB" id="A0A4S3M5W3"/>
<dbReference type="InterPro" id="IPR005145">
    <property type="entry name" value="Sua5_C"/>
</dbReference>
<comment type="catalytic activity">
    <reaction evidence="12 13">
        <text>L-threonine + hydrogencarbonate + ATP = L-threonylcarbamoyladenylate + diphosphate + H2O</text>
        <dbReference type="Rhea" id="RHEA:36407"/>
        <dbReference type="ChEBI" id="CHEBI:15377"/>
        <dbReference type="ChEBI" id="CHEBI:17544"/>
        <dbReference type="ChEBI" id="CHEBI:30616"/>
        <dbReference type="ChEBI" id="CHEBI:33019"/>
        <dbReference type="ChEBI" id="CHEBI:57926"/>
        <dbReference type="ChEBI" id="CHEBI:73682"/>
        <dbReference type="EC" id="2.7.7.87"/>
    </reaction>
</comment>
<dbReference type="Pfam" id="PF03481">
    <property type="entry name" value="Sua5_C"/>
    <property type="match status" value="1"/>
</dbReference>
<dbReference type="Proteomes" id="UP000305939">
    <property type="component" value="Unassembled WGS sequence"/>
</dbReference>
<evidence type="ECO:0000259" key="15">
    <source>
        <dbReference type="PROSITE" id="PS51163"/>
    </source>
</evidence>
<reference evidence="16 17" key="1">
    <citation type="submission" date="2019-04" db="EMBL/GenBank/DDBJ databases">
        <title>Draft genome sequence of Robertkochia marina CC-AMO-30D.</title>
        <authorList>
            <person name="Hameed A."/>
            <person name="Lin S.-Y."/>
            <person name="Shahina M."/>
            <person name="Lai W.-A."/>
            <person name="Young C.-C."/>
        </authorList>
    </citation>
    <scope>NUCLEOTIDE SEQUENCE [LARGE SCALE GENOMIC DNA]</scope>
    <source>
        <strain evidence="16 17">CC-AMO-30D</strain>
    </source>
</reference>
<proteinExistence type="inferred from homology"/>
<keyword evidence="5 13" id="KW-0963">Cytoplasm</keyword>